<dbReference type="EMBL" id="JADRCP010000002">
    <property type="protein sequence ID" value="MBK5176899.1"/>
    <property type="molecule type" value="Genomic_DNA"/>
</dbReference>
<accession>A0A9D7FU97</accession>
<organism evidence="2 3">
    <name type="scientific">Limnobaculum xujianqingii</name>
    <dbReference type="NCBI Taxonomy" id="2738837"/>
    <lineage>
        <taxon>Bacteria</taxon>
        <taxon>Pseudomonadati</taxon>
        <taxon>Pseudomonadota</taxon>
        <taxon>Gammaproteobacteria</taxon>
        <taxon>Enterobacterales</taxon>
        <taxon>Budviciaceae</taxon>
        <taxon>Limnobaculum</taxon>
    </lineage>
</organism>
<evidence type="ECO:0000313" key="4">
    <source>
        <dbReference type="Proteomes" id="UP001296969"/>
    </source>
</evidence>
<dbReference type="Proteomes" id="UP000807542">
    <property type="component" value="Unassembled WGS sequence"/>
</dbReference>
<dbReference type="Proteomes" id="UP001296969">
    <property type="component" value="Unassembled WGS sequence"/>
</dbReference>
<keyword evidence="4" id="KW-1185">Reference proteome</keyword>
<evidence type="ECO:0000313" key="1">
    <source>
        <dbReference type="EMBL" id="MBK5073370.1"/>
    </source>
</evidence>
<evidence type="ECO:0000313" key="3">
    <source>
        <dbReference type="Proteomes" id="UP000807542"/>
    </source>
</evidence>
<dbReference type="AlphaFoldDB" id="A0A9D7FU97"/>
<dbReference type="Pfam" id="PF11392">
    <property type="entry name" value="AllH"/>
    <property type="match status" value="1"/>
</dbReference>
<dbReference type="RefSeq" id="WP_228398245.1">
    <property type="nucleotide sequence ID" value="NZ_JADRCP010000002.1"/>
</dbReference>
<protein>
    <submittedName>
        <fullName evidence="2">DUF2877 domain-containing protein</fullName>
    </submittedName>
</protein>
<gene>
    <name evidence="2" type="ORF">I2492_11260</name>
    <name evidence="1" type="ORF">I2493_10125</name>
</gene>
<proteinExistence type="predicted"/>
<reference evidence="2 4" key="1">
    <citation type="submission" date="2020-11" db="EMBL/GenBank/DDBJ databases">
        <title>Insectihabitans protaetiae gen. nov. sp. nov. and Insectihabitans allomyrinae sp. nov., isolated from larvae of Protaetia brevitarsis seulensis and Allomyrina dichotoma, respectively.</title>
        <authorList>
            <person name="Lee S.D."/>
            <person name="Byeon Y.-S."/>
            <person name="Kim S.-M."/>
            <person name="Yang H.L."/>
            <person name="Kim I.S."/>
        </authorList>
    </citation>
    <scope>NUCLEOTIDE SEQUENCE</scope>
    <source>
        <strain evidence="2">CWB-B4</strain>
        <strain evidence="1 4">CWB-B43</strain>
    </source>
</reference>
<comment type="caution">
    <text evidence="2">The sequence shown here is derived from an EMBL/GenBank/DDBJ whole genome shotgun (WGS) entry which is preliminary data.</text>
</comment>
<evidence type="ECO:0000313" key="2">
    <source>
        <dbReference type="EMBL" id="MBK5176899.1"/>
    </source>
</evidence>
<name>A0A9D7FU97_9GAMM</name>
<dbReference type="InterPro" id="IPR021530">
    <property type="entry name" value="AllH-like"/>
</dbReference>
<sequence length="297" mass="32626">MGGGERSVNHNLTVLSVGYLAKPMLQASQSLIVHSVFSRAVNLSLANDGLLTLLSAEYQNLPCAVRMVTPAGWDWRDYCDNGMSIITGQGWLIGNAWQANSLQASQWQPTKLAMPINADSLKKVSNDHDMLKTLLVNYCQQHRISSTLKLLPDWPANGLIPRLELTDSDSQLQQQVSCLIGYGSGLTPDGDDYLLGYLAALSLWQQHPAISHHLTNVKSAINQMLMKTTDISKHYLSLALQQDYSEPVHQLLTCLCHRTSHEVLMLAGHQVMQFGAASGVDCLAGVLHGLRTIRSTQ</sequence>
<dbReference type="EMBL" id="JADRCQ010000002">
    <property type="protein sequence ID" value="MBK5073370.1"/>
    <property type="molecule type" value="Genomic_DNA"/>
</dbReference>